<dbReference type="InterPro" id="IPR041796">
    <property type="entry name" value="Mre11_N"/>
</dbReference>
<feature type="domain" description="Calcineurin-like phosphoesterase" evidence="2">
    <location>
        <begin position="4"/>
        <end position="195"/>
    </location>
</feature>
<dbReference type="KEGG" id="cfer:D4Z93_06455"/>
<dbReference type="EMBL" id="CP032416">
    <property type="protein sequence ID" value="AYD40179.1"/>
    <property type="molecule type" value="Genomic_DNA"/>
</dbReference>
<keyword evidence="3" id="KW-0540">Nuclease</keyword>
<evidence type="ECO:0000313" key="3">
    <source>
        <dbReference type="EMBL" id="AYD40179.1"/>
    </source>
</evidence>
<evidence type="ECO:0000313" key="4">
    <source>
        <dbReference type="Proteomes" id="UP000266301"/>
    </source>
</evidence>
<dbReference type="SUPFAM" id="SSF56300">
    <property type="entry name" value="Metallo-dependent phosphatases"/>
    <property type="match status" value="1"/>
</dbReference>
<keyword evidence="3" id="KW-0269">Exonuclease</keyword>
<dbReference type="CDD" id="cd00840">
    <property type="entry name" value="MPP_Mre11_N"/>
    <property type="match status" value="1"/>
</dbReference>
<name>A0A386H396_9CLOT</name>
<sequence length="378" mass="42938">MKTIKIVHCADIHLGSELSILGNKAAVRKAEIKGTFFNILKLCRDENVELLLIAGDLFDDVHVNKNLLCEIRDGFDAIKDTTVVIAPGNHDPASSDSPYVIKNFWPKNVIIFKNSLEKVEIKDSSVCVWGTAFLSTQSKSSMIKNFKNVDDGLINICVVHGELVAQNQRSRYNPITEKQISDSKMDYIALGHIHKKTDVLKAGSTFYAYSGCPEGRGFDELDEKGIYIGTISKDICKLDYRRVCGRMNIELRVDISNAQNARTAADIIIDKMKLRFGEKYAENLYKIDLYGMLSNNVNIDINDIRLFLCDVFFIKLKDSTRMNIDFDNLSDEITLKNVFVRKMLERIDNAEPKEKEKLYMALKIGLRAFSCEVKYNED</sequence>
<dbReference type="GO" id="GO:0004527">
    <property type="term" value="F:exonuclease activity"/>
    <property type="evidence" value="ECO:0007669"/>
    <property type="project" value="UniProtKB-KW"/>
</dbReference>
<accession>A0A386H396</accession>
<dbReference type="OrthoDB" id="9773856at2"/>
<dbReference type="PANTHER" id="PTHR30337:SF7">
    <property type="entry name" value="PHOSPHOESTERASE"/>
    <property type="match status" value="1"/>
</dbReference>
<keyword evidence="1" id="KW-0378">Hydrolase</keyword>
<dbReference type="InterPro" id="IPR004843">
    <property type="entry name" value="Calcineurin-like_PHP"/>
</dbReference>
<gene>
    <name evidence="3" type="ORF">D4Z93_06455</name>
</gene>
<dbReference type="PANTHER" id="PTHR30337">
    <property type="entry name" value="COMPONENT OF ATP-DEPENDENT DSDNA EXONUCLEASE"/>
    <property type="match status" value="1"/>
</dbReference>
<keyword evidence="4" id="KW-1185">Reference proteome</keyword>
<protein>
    <submittedName>
        <fullName evidence="3">DNA repair exonuclease</fullName>
    </submittedName>
</protein>
<reference evidence="3 4" key="1">
    <citation type="journal article" date="2019" name="Int. J. Syst. Evol. Microbiol.">
        <title>Clostridium fermenticellae sp. nov., isolated from the mud in a fermentation cellar for the production of the Chinese liquor, baijiu.</title>
        <authorList>
            <person name="Xu P.X."/>
            <person name="Chai L.J."/>
            <person name="Qiu T."/>
            <person name="Zhang X.J."/>
            <person name="Lu Z.M."/>
            <person name="Xiao C."/>
            <person name="Wang S.T."/>
            <person name="Shen C.H."/>
            <person name="Shi J.S."/>
            <person name="Xu Z.H."/>
        </authorList>
    </citation>
    <scope>NUCLEOTIDE SEQUENCE [LARGE SCALE GENOMIC DNA]</scope>
    <source>
        <strain evidence="3 4">JN500901</strain>
    </source>
</reference>
<organism evidence="3 4">
    <name type="scientific">Clostridium fermenticellae</name>
    <dbReference type="NCBI Taxonomy" id="2068654"/>
    <lineage>
        <taxon>Bacteria</taxon>
        <taxon>Bacillati</taxon>
        <taxon>Bacillota</taxon>
        <taxon>Clostridia</taxon>
        <taxon>Eubacteriales</taxon>
        <taxon>Clostridiaceae</taxon>
        <taxon>Clostridium</taxon>
    </lineage>
</organism>
<dbReference type="Gene3D" id="3.60.21.10">
    <property type="match status" value="1"/>
</dbReference>
<dbReference type="InterPro" id="IPR029052">
    <property type="entry name" value="Metallo-depent_PP-like"/>
</dbReference>
<proteinExistence type="predicted"/>
<evidence type="ECO:0000256" key="1">
    <source>
        <dbReference type="ARBA" id="ARBA00022801"/>
    </source>
</evidence>
<dbReference type="Pfam" id="PF00149">
    <property type="entry name" value="Metallophos"/>
    <property type="match status" value="1"/>
</dbReference>
<dbReference type="InterPro" id="IPR050535">
    <property type="entry name" value="DNA_Repair-Maintenance_Comp"/>
</dbReference>
<dbReference type="Proteomes" id="UP000266301">
    <property type="component" value="Chromosome"/>
</dbReference>
<dbReference type="AlphaFoldDB" id="A0A386H396"/>
<evidence type="ECO:0000259" key="2">
    <source>
        <dbReference type="Pfam" id="PF00149"/>
    </source>
</evidence>
<dbReference type="RefSeq" id="WP_119971500.1">
    <property type="nucleotide sequence ID" value="NZ_CP032416.1"/>
</dbReference>